<evidence type="ECO:0000256" key="1">
    <source>
        <dbReference type="SAM" id="Phobius"/>
    </source>
</evidence>
<keyword evidence="1" id="KW-1133">Transmembrane helix</keyword>
<keyword evidence="3" id="KW-1185">Reference proteome</keyword>
<organism evidence="2 3">
    <name type="scientific">Trametes pubescens</name>
    <name type="common">White-rot fungus</name>
    <dbReference type="NCBI Taxonomy" id="154538"/>
    <lineage>
        <taxon>Eukaryota</taxon>
        <taxon>Fungi</taxon>
        <taxon>Dikarya</taxon>
        <taxon>Basidiomycota</taxon>
        <taxon>Agaricomycotina</taxon>
        <taxon>Agaricomycetes</taxon>
        <taxon>Polyporales</taxon>
        <taxon>Polyporaceae</taxon>
        <taxon>Trametes</taxon>
    </lineage>
</organism>
<dbReference type="Proteomes" id="UP000184267">
    <property type="component" value="Unassembled WGS sequence"/>
</dbReference>
<protein>
    <submittedName>
        <fullName evidence="2">Uncharacterized protein</fullName>
    </submittedName>
</protein>
<dbReference type="STRING" id="154538.A0A1M2W0H3"/>
<accession>A0A1M2W0H3</accession>
<feature type="transmembrane region" description="Helical" evidence="1">
    <location>
        <begin position="111"/>
        <end position="131"/>
    </location>
</feature>
<reference evidence="2 3" key="1">
    <citation type="submission" date="2016-10" db="EMBL/GenBank/DDBJ databases">
        <title>Genome sequence of the basidiomycete white-rot fungus Trametes pubescens.</title>
        <authorList>
            <person name="Makela M.R."/>
            <person name="Granchi Z."/>
            <person name="Peng M."/>
            <person name="De Vries R.P."/>
            <person name="Grigoriev I."/>
            <person name="Riley R."/>
            <person name="Hilden K."/>
        </authorList>
    </citation>
    <scope>NUCLEOTIDE SEQUENCE [LARGE SCALE GENOMIC DNA]</scope>
    <source>
        <strain evidence="2 3">FBCC735</strain>
    </source>
</reference>
<dbReference type="OrthoDB" id="3259878at2759"/>
<sequence length="229" mass="25228">MTLPHRWVRGSLCRGGRITRSPRIVIDLSLPLVDEKADLPAIIVTPSSPGFESEFFIAFIAPPPSPTFSQRLTTLVPSLPSLHSYLPSQIQLPTTPFKTSFEERSSSARSFVRTAILLLVLLFIMGSHLVMHRLATNHPHLDFDITPDHDIDLAALSRPVEMDVFGVRVDANDVEQVQQDTPTPSTAGWFDFNALWAAAPATNTRSPKDFVVVEPSAAGEEHSNDHDNA</sequence>
<comment type="caution">
    <text evidence="2">The sequence shown here is derived from an EMBL/GenBank/DDBJ whole genome shotgun (WGS) entry which is preliminary data.</text>
</comment>
<evidence type="ECO:0000313" key="2">
    <source>
        <dbReference type="EMBL" id="OJT13354.1"/>
    </source>
</evidence>
<keyword evidence="1" id="KW-0812">Transmembrane</keyword>
<evidence type="ECO:0000313" key="3">
    <source>
        <dbReference type="Proteomes" id="UP000184267"/>
    </source>
</evidence>
<name>A0A1M2W0H3_TRAPU</name>
<keyword evidence="1" id="KW-0472">Membrane</keyword>
<dbReference type="OMA" id="MHRLATN"/>
<gene>
    <name evidence="2" type="ORF">TRAPUB_10120</name>
</gene>
<dbReference type="AlphaFoldDB" id="A0A1M2W0H3"/>
<proteinExistence type="predicted"/>
<dbReference type="EMBL" id="MNAD01000413">
    <property type="protein sequence ID" value="OJT13354.1"/>
    <property type="molecule type" value="Genomic_DNA"/>
</dbReference>